<evidence type="ECO:0000313" key="1">
    <source>
        <dbReference type="EMBL" id="QNT71472.1"/>
    </source>
</evidence>
<accession>A0A7H1N6Y6</accession>
<dbReference type="AlphaFoldDB" id="A0A7H1N6Y6"/>
<evidence type="ECO:0000313" key="2">
    <source>
        <dbReference type="Proteomes" id="UP000516369"/>
    </source>
</evidence>
<geneLocation type="plasmid" evidence="1 2">
    <name>unnamed</name>
</geneLocation>
<keyword evidence="1" id="KW-0614">Plasmid</keyword>
<keyword evidence="2" id="KW-1185">Reference proteome</keyword>
<proteinExistence type="predicted"/>
<dbReference type="Proteomes" id="UP000516369">
    <property type="component" value="Plasmid unnamed"/>
</dbReference>
<dbReference type="EMBL" id="CP053924">
    <property type="protein sequence ID" value="QNT71472.1"/>
    <property type="molecule type" value="Genomic_DNA"/>
</dbReference>
<dbReference type="KEGG" id="dvn:HQ394_19235"/>
<protein>
    <submittedName>
        <fullName evidence="1">Uncharacterized protein</fullName>
    </submittedName>
</protein>
<sequence>MSTLAQRSRSPAFSGDPQPLLATVGRVGALTAIGAVALFAPEAFAAGGGTPIDQAATNAVDIAQGLGVAACTAGVIGTCAGAIMRSGAFMAGGATTAVAGGAWAGAPDVVQQLIGGGAGVGLSDLAVLQPATIDVLGTLASLVTSLFA</sequence>
<dbReference type="RefSeq" id="WP_190263488.1">
    <property type="nucleotide sequence ID" value="NZ_CP053924.1"/>
</dbReference>
<gene>
    <name evidence="1" type="ORF">HQ394_19235</name>
</gene>
<reference evidence="1 2" key="1">
    <citation type="submission" date="2020-05" db="EMBL/GenBank/DDBJ databases">
        <title>Complete closed genome sequence of Defluviicoccus vanus.</title>
        <authorList>
            <person name="Bessarab I."/>
            <person name="Arumugam K."/>
            <person name="Maszenan A.M."/>
            <person name="Seviour R.J."/>
            <person name="Williams R.B."/>
        </authorList>
    </citation>
    <scope>NUCLEOTIDE SEQUENCE [LARGE SCALE GENOMIC DNA]</scope>
    <source>
        <strain evidence="1 2">Ben 114</strain>
        <plasmid evidence="1 2">unnamed</plasmid>
    </source>
</reference>
<organism evidence="1 2">
    <name type="scientific">Defluviicoccus vanus</name>
    <dbReference type="NCBI Taxonomy" id="111831"/>
    <lineage>
        <taxon>Bacteria</taxon>
        <taxon>Pseudomonadati</taxon>
        <taxon>Pseudomonadota</taxon>
        <taxon>Alphaproteobacteria</taxon>
        <taxon>Rhodospirillales</taxon>
        <taxon>Rhodospirillaceae</taxon>
        <taxon>Defluviicoccus</taxon>
    </lineage>
</organism>
<name>A0A7H1N6Y6_9PROT</name>